<organism evidence="8 9">
    <name type="scientific">Bifidobacterium bombi DSM 19703</name>
    <dbReference type="NCBI Taxonomy" id="1341695"/>
    <lineage>
        <taxon>Bacteria</taxon>
        <taxon>Bacillati</taxon>
        <taxon>Actinomycetota</taxon>
        <taxon>Actinomycetes</taxon>
        <taxon>Bifidobacteriales</taxon>
        <taxon>Bifidobacteriaceae</taxon>
        <taxon>Bifidobacterium</taxon>
    </lineage>
</organism>
<proteinExistence type="predicted"/>
<evidence type="ECO:0000256" key="6">
    <source>
        <dbReference type="SAM" id="Phobius"/>
    </source>
</evidence>
<evidence type="ECO:0000256" key="1">
    <source>
        <dbReference type="ARBA" id="ARBA00004651"/>
    </source>
</evidence>
<feature type="domain" description="ABC3 transporter permease C-terminal" evidence="7">
    <location>
        <begin position="66"/>
        <end position="182"/>
    </location>
</feature>
<feature type="transmembrane region" description="Helical" evidence="6">
    <location>
        <begin position="353"/>
        <end position="373"/>
    </location>
</feature>
<protein>
    <submittedName>
        <fullName evidence="8">Membrane protein spanning subunit</fullName>
    </submittedName>
</protein>
<comment type="subcellular location">
    <subcellularLocation>
        <location evidence="1">Cell membrane</location>
        <topology evidence="1">Multi-pass membrane protein</topology>
    </subcellularLocation>
</comment>
<feature type="transmembrane region" description="Helical" evidence="6">
    <location>
        <begin position="63"/>
        <end position="83"/>
    </location>
</feature>
<feature type="transmembrane region" description="Helical" evidence="6">
    <location>
        <begin position="209"/>
        <end position="230"/>
    </location>
</feature>
<feature type="transmembrane region" description="Helical" evidence="6">
    <location>
        <begin position="443"/>
        <end position="463"/>
    </location>
</feature>
<gene>
    <name evidence="8" type="ORF">BBOMB_0878</name>
</gene>
<evidence type="ECO:0000256" key="2">
    <source>
        <dbReference type="ARBA" id="ARBA00022475"/>
    </source>
</evidence>
<sequence length="481" mass="51099">MKWALNDLKANRGIWAGVFLVLVVTQTILCAMSVCKGINDLKHDSPGEVGVVSHHLSTNVDQVYHIAMVLGCLVIMVTIQASIRQRRKGLALLSLLGATPRQVLTLTMVQVFVLTLISSIVGMALAPILAPRILKFQLEAVLLPPLINFTWQGFFDFALRGLAVGFIVALLGALFTLRALRKVLPVELLRGSGSEEVRVTRAGRGLRRFLIIGAFIALLAPAVAAVILVLNDPKTLSKTQLGIIMQPMSLGPIIAIMLFLVALAYSGGPIIQWSTKTWTNLVPVQSDVWKIARAQAIVRSRGKAFGSTIISLTACLFLLGGLLITGQTSTAAISGFPQLKDMGSATPVELMSSLWSALLIAVIGAVASFAISAKERNLDLALISIAGAVPGQLLAISALDGFILMTTGVLISAGATLLVGVFTAVTFLPLSKSLFVVVFPWKFFLVLAVPIIAAGTLATFFSARSSLKRSAIETVQTAIGE</sequence>
<accession>A0A080N342</accession>
<keyword evidence="4 6" id="KW-1133">Transmembrane helix</keyword>
<evidence type="ECO:0000256" key="4">
    <source>
        <dbReference type="ARBA" id="ARBA00022989"/>
    </source>
</evidence>
<keyword evidence="2" id="KW-1003">Cell membrane</keyword>
<evidence type="ECO:0000313" key="9">
    <source>
        <dbReference type="Proteomes" id="UP000028730"/>
    </source>
</evidence>
<feature type="transmembrane region" description="Helical" evidence="6">
    <location>
        <begin position="309"/>
        <end position="333"/>
    </location>
</feature>
<evidence type="ECO:0000259" key="7">
    <source>
        <dbReference type="Pfam" id="PF02687"/>
    </source>
</evidence>
<dbReference type="STRING" id="1341695.BBOMB_0878"/>
<keyword evidence="9" id="KW-1185">Reference proteome</keyword>
<dbReference type="Proteomes" id="UP000028730">
    <property type="component" value="Unassembled WGS sequence"/>
</dbReference>
<dbReference type="eggNOG" id="COG0577">
    <property type="taxonomic scope" value="Bacteria"/>
</dbReference>
<comment type="caution">
    <text evidence="8">The sequence shown here is derived from an EMBL/GenBank/DDBJ whole genome shotgun (WGS) entry which is preliminary data.</text>
</comment>
<feature type="transmembrane region" description="Helical" evidence="6">
    <location>
        <begin position="250"/>
        <end position="271"/>
    </location>
</feature>
<dbReference type="GO" id="GO:0005886">
    <property type="term" value="C:plasma membrane"/>
    <property type="evidence" value="ECO:0007669"/>
    <property type="project" value="UniProtKB-SubCell"/>
</dbReference>
<dbReference type="Pfam" id="PF02687">
    <property type="entry name" value="FtsX"/>
    <property type="match status" value="1"/>
</dbReference>
<dbReference type="EMBL" id="ATLK01000001">
    <property type="protein sequence ID" value="KFF31507.1"/>
    <property type="molecule type" value="Genomic_DNA"/>
</dbReference>
<dbReference type="InterPro" id="IPR003838">
    <property type="entry name" value="ABC3_permease_C"/>
</dbReference>
<feature type="transmembrane region" description="Helical" evidence="6">
    <location>
        <begin position="103"/>
        <end position="129"/>
    </location>
</feature>
<feature type="transmembrane region" description="Helical" evidence="6">
    <location>
        <begin position="409"/>
        <end position="431"/>
    </location>
</feature>
<dbReference type="AlphaFoldDB" id="A0A080N342"/>
<evidence type="ECO:0000256" key="5">
    <source>
        <dbReference type="ARBA" id="ARBA00023136"/>
    </source>
</evidence>
<feature type="transmembrane region" description="Helical" evidence="6">
    <location>
        <begin position="12"/>
        <end position="34"/>
    </location>
</feature>
<reference evidence="8 9" key="1">
    <citation type="journal article" date="2014" name="Appl. Environ. Microbiol.">
        <title>Genomic encyclopedia of type strains of the genus Bifidobacterium.</title>
        <authorList>
            <person name="Milani C."/>
            <person name="Lugli G.A."/>
            <person name="Duranti S."/>
            <person name="Turroni F."/>
            <person name="Bottacini F."/>
            <person name="Mangifesta M."/>
            <person name="Sanchez B."/>
            <person name="Viappiani A."/>
            <person name="Mancabelli L."/>
            <person name="Taminiau B."/>
            <person name="Delcenserie V."/>
            <person name="Barrangou R."/>
            <person name="Margolles A."/>
            <person name="van Sinderen D."/>
            <person name="Ventura M."/>
        </authorList>
    </citation>
    <scope>NUCLEOTIDE SEQUENCE [LARGE SCALE GENOMIC DNA]</scope>
    <source>
        <strain evidence="8 9">DSM 19703</strain>
    </source>
</reference>
<evidence type="ECO:0000313" key="8">
    <source>
        <dbReference type="EMBL" id="KFF31507.1"/>
    </source>
</evidence>
<dbReference type="RefSeq" id="WP_044087061.1">
    <property type="nucleotide sequence ID" value="NZ_ATLK01000001.1"/>
</dbReference>
<name>A0A080N342_9BIFI</name>
<dbReference type="OrthoDB" id="3227228at2"/>
<keyword evidence="5 6" id="KW-0472">Membrane</keyword>
<evidence type="ECO:0000256" key="3">
    <source>
        <dbReference type="ARBA" id="ARBA00022692"/>
    </source>
</evidence>
<feature type="transmembrane region" description="Helical" evidence="6">
    <location>
        <begin position="380"/>
        <end position="403"/>
    </location>
</feature>
<feature type="transmembrane region" description="Helical" evidence="6">
    <location>
        <begin position="157"/>
        <end position="180"/>
    </location>
</feature>
<keyword evidence="3 6" id="KW-0812">Transmembrane</keyword>